<name>A0A166RC08_9AGAM</name>
<gene>
    <name evidence="1" type="ORF">FIBSPDRAFT_852968</name>
</gene>
<dbReference type="OrthoDB" id="3255291at2759"/>
<protein>
    <submittedName>
        <fullName evidence="1">Uncharacterized protein</fullName>
    </submittedName>
</protein>
<accession>A0A166RC08</accession>
<dbReference type="STRING" id="436010.A0A166RC08"/>
<organism evidence="1 2">
    <name type="scientific">Athelia psychrophila</name>
    <dbReference type="NCBI Taxonomy" id="1759441"/>
    <lineage>
        <taxon>Eukaryota</taxon>
        <taxon>Fungi</taxon>
        <taxon>Dikarya</taxon>
        <taxon>Basidiomycota</taxon>
        <taxon>Agaricomycotina</taxon>
        <taxon>Agaricomycetes</taxon>
        <taxon>Agaricomycetidae</taxon>
        <taxon>Atheliales</taxon>
        <taxon>Atheliaceae</taxon>
        <taxon>Athelia</taxon>
    </lineage>
</organism>
<keyword evidence="2" id="KW-1185">Reference proteome</keyword>
<dbReference type="AlphaFoldDB" id="A0A166RC08"/>
<sequence length="216" mass="24859">MILGGDDDSVIGPSDLPEAARVGKIMEMSIIVREKLGAEDRRCPRCRFINQKEITRSGWFICHKCDGMFQIGATETQPYFDTTSYDHSDVTPSTPVDRVGFVSHSLDPQRTLEKAFFRRISVIPLTILHEPKPTWYSRKVRKGLWNRRGDHLTNDLRLVHAPPDRVYPPELDTHPDGRQGYWDAAANNHVQWLKDRDELAGAAHKYDTFVVYSYYL</sequence>
<proteinExistence type="predicted"/>
<dbReference type="EMBL" id="KV417505">
    <property type="protein sequence ID" value="KZP28120.1"/>
    <property type="molecule type" value="Genomic_DNA"/>
</dbReference>
<evidence type="ECO:0000313" key="2">
    <source>
        <dbReference type="Proteomes" id="UP000076532"/>
    </source>
</evidence>
<dbReference type="Proteomes" id="UP000076532">
    <property type="component" value="Unassembled WGS sequence"/>
</dbReference>
<evidence type="ECO:0000313" key="1">
    <source>
        <dbReference type="EMBL" id="KZP28120.1"/>
    </source>
</evidence>
<reference evidence="1 2" key="1">
    <citation type="journal article" date="2016" name="Mol. Biol. Evol.">
        <title>Comparative Genomics of Early-Diverging Mushroom-Forming Fungi Provides Insights into the Origins of Lignocellulose Decay Capabilities.</title>
        <authorList>
            <person name="Nagy L.G."/>
            <person name="Riley R."/>
            <person name="Tritt A."/>
            <person name="Adam C."/>
            <person name="Daum C."/>
            <person name="Floudas D."/>
            <person name="Sun H."/>
            <person name="Yadav J.S."/>
            <person name="Pangilinan J."/>
            <person name="Larsson K.H."/>
            <person name="Matsuura K."/>
            <person name="Barry K."/>
            <person name="Labutti K."/>
            <person name="Kuo R."/>
            <person name="Ohm R.A."/>
            <person name="Bhattacharya S.S."/>
            <person name="Shirouzu T."/>
            <person name="Yoshinaga Y."/>
            <person name="Martin F.M."/>
            <person name="Grigoriev I.V."/>
            <person name="Hibbett D.S."/>
        </authorList>
    </citation>
    <scope>NUCLEOTIDE SEQUENCE [LARGE SCALE GENOMIC DNA]</scope>
    <source>
        <strain evidence="1 2">CBS 109695</strain>
    </source>
</reference>